<dbReference type="HAMAP" id="MF_01893">
    <property type="entry name" value="Pus10_arch"/>
    <property type="match status" value="1"/>
</dbReference>
<evidence type="ECO:0000313" key="8">
    <source>
        <dbReference type="EMBL" id="EJG07758.1"/>
    </source>
</evidence>
<dbReference type="InterPro" id="IPR020103">
    <property type="entry name" value="PsdUridine_synth_cat_dom_sf"/>
</dbReference>
<dbReference type="OrthoDB" id="10348at2157"/>
<evidence type="ECO:0000259" key="7">
    <source>
        <dbReference type="Pfam" id="PF22023"/>
    </source>
</evidence>
<feature type="binding site" evidence="5">
    <location>
        <position position="369"/>
    </location>
    <ligand>
        <name>substrate</name>
    </ligand>
</feature>
<evidence type="ECO:0000256" key="1">
    <source>
        <dbReference type="ARBA" id="ARBA00009652"/>
    </source>
</evidence>
<organism evidence="8 9">
    <name type="scientific">Methanofollis liminatans DSM 4140</name>
    <dbReference type="NCBI Taxonomy" id="28892"/>
    <lineage>
        <taxon>Archaea</taxon>
        <taxon>Methanobacteriati</taxon>
        <taxon>Methanobacteriota</taxon>
        <taxon>Stenosarchaea group</taxon>
        <taxon>Methanomicrobia</taxon>
        <taxon>Methanomicrobiales</taxon>
        <taxon>Methanomicrobiaceae</taxon>
        <taxon>Methanofollis</taxon>
    </lineage>
</organism>
<evidence type="ECO:0000256" key="5">
    <source>
        <dbReference type="HAMAP-Rule" id="MF_01893"/>
    </source>
</evidence>
<dbReference type="AlphaFoldDB" id="J1ARU5"/>
<feature type="active site" description="Nucleophile" evidence="5">
    <location>
        <position position="231"/>
    </location>
</feature>
<dbReference type="PANTHER" id="PTHR21568">
    <property type="entry name" value="TRNA PSEUDOURIDINE SYNTHASE PUS10"/>
    <property type="match status" value="1"/>
</dbReference>
<dbReference type="STRING" id="28892.Metli_1814"/>
<comment type="catalytic activity">
    <reaction evidence="5">
        <text>uridine(54) in tRNA = pseudouridine(54) in tRNA</text>
        <dbReference type="Rhea" id="RHEA:57876"/>
        <dbReference type="Rhea" id="RHEA-COMP:10193"/>
        <dbReference type="Rhea" id="RHEA-COMP:14141"/>
        <dbReference type="ChEBI" id="CHEBI:65314"/>
        <dbReference type="ChEBI" id="CHEBI:65315"/>
    </reaction>
</comment>
<dbReference type="GO" id="GO:0031119">
    <property type="term" value="P:tRNA pseudouridine synthesis"/>
    <property type="evidence" value="ECO:0007669"/>
    <property type="project" value="UniProtKB-UniRule"/>
</dbReference>
<comment type="similarity">
    <text evidence="1 5">Belongs to the pseudouridine synthase Pus10 family.</text>
</comment>
<gene>
    <name evidence="5" type="primary">pus10</name>
    <name evidence="8" type="ORF">Metli_1814</name>
</gene>
<dbReference type="PATRIC" id="fig|28892.9.peg.1969"/>
<feature type="domain" description="Pus10 THUMP" evidence="7">
    <location>
        <begin position="73"/>
        <end position="150"/>
    </location>
</feature>
<dbReference type="GO" id="GO:0160148">
    <property type="term" value="F:tRNA pseudouridine(55) synthase activity"/>
    <property type="evidence" value="ECO:0007669"/>
    <property type="project" value="UniProtKB-EC"/>
</dbReference>
<evidence type="ECO:0000256" key="3">
    <source>
        <dbReference type="ARBA" id="ARBA00022884"/>
    </source>
</evidence>
<keyword evidence="3 5" id="KW-0694">RNA-binding</keyword>
<evidence type="ECO:0000256" key="2">
    <source>
        <dbReference type="ARBA" id="ARBA00022694"/>
    </source>
</evidence>
<dbReference type="InterPro" id="IPR039894">
    <property type="entry name" value="Pus10-like"/>
</dbReference>
<keyword evidence="9" id="KW-1185">Reference proteome</keyword>
<accession>J1ARU5</accession>
<evidence type="ECO:0000256" key="4">
    <source>
        <dbReference type="ARBA" id="ARBA00023235"/>
    </source>
</evidence>
<dbReference type="Gene3D" id="3.30.70.2510">
    <property type="match status" value="1"/>
</dbReference>
<dbReference type="Proteomes" id="UP000005095">
    <property type="component" value="Chromosome"/>
</dbReference>
<comment type="catalytic activity">
    <reaction evidence="5">
        <text>uridine(55) in tRNA = pseudouridine(55) in tRNA</text>
        <dbReference type="Rhea" id="RHEA:42532"/>
        <dbReference type="Rhea" id="RHEA-COMP:10101"/>
        <dbReference type="Rhea" id="RHEA-COMP:10102"/>
        <dbReference type="ChEBI" id="CHEBI:65314"/>
        <dbReference type="ChEBI" id="CHEBI:65315"/>
        <dbReference type="EC" id="5.4.99.25"/>
    </reaction>
</comment>
<dbReference type="HOGENOM" id="CLU_028780_2_0_2"/>
<dbReference type="FunFam" id="3.30.70.2510:FF:000001">
    <property type="entry name" value="tRNA pseudouridine synthase Pus10"/>
    <property type="match status" value="1"/>
</dbReference>
<name>J1ARU5_9EURY</name>
<dbReference type="PANTHER" id="PTHR21568:SF0">
    <property type="entry name" value="TRNA PSEUDOURIDINE SYNTHASE PUS10"/>
    <property type="match status" value="1"/>
</dbReference>
<evidence type="ECO:0000313" key="9">
    <source>
        <dbReference type="Proteomes" id="UP000005095"/>
    </source>
</evidence>
<dbReference type="EC" id="5.4.99.25" evidence="5"/>
<evidence type="ECO:0000259" key="6">
    <source>
        <dbReference type="Pfam" id="PF21238"/>
    </source>
</evidence>
<feature type="domain" description="Pus10-like C-terminal" evidence="6">
    <location>
        <begin position="164"/>
        <end position="403"/>
    </location>
</feature>
<proteinExistence type="inferred from homology"/>
<keyword evidence="2 5" id="KW-0819">tRNA processing</keyword>
<sequence length="410" mass="45484">MDLIETIGAILDYGPICDHCLGRFFGKRSFGLTNAERGRALRIAHALANNEPYTGEPDECWVCNRLFDGIDLWARRVVEALEGTEHATFLVGTRVPPLIAESEEMVWSDLSLTDPEPIKSEMNRETGKAVSALTGKVVDFKRPDVVAVINLAEDRVEIEINPVYFKGRYMKYERGIPQTHWDCRVCHGKGCERCNYTGKMYADSVEELIGGPAIEIFDAKNAVLHGSGREDIDARMLGTGRPFVMEMMHPLRRDIDLARLEEAINASADGRVGVKITGWSSHAEVETLKSNKAHKKYRILVEVDGTISLDELKSALASLNGVVIHQRTPQRVAHRRADRIRERRVIDIQSPGMQDGKFVIDVVGEAGLYIKELVSGDNGRTKPSLAEILGKDAHVTSLDVVLVEEPGSGE</sequence>
<keyword evidence="4 5" id="KW-0413">Isomerase</keyword>
<dbReference type="Pfam" id="PF21238">
    <property type="entry name" value="Pus10_C"/>
    <property type="match status" value="1"/>
</dbReference>
<dbReference type="InterPro" id="IPR005912">
    <property type="entry name" value="Pus10"/>
</dbReference>
<dbReference type="Pfam" id="PF22023">
    <property type="entry name" value="Pus10_THUMP_arc"/>
    <property type="match status" value="1"/>
</dbReference>
<comment type="function">
    <text evidence="5">Responsible for synthesis of pseudouridine from uracil-54 and uracil-55 in the psi GC loop of transfer RNAs.</text>
</comment>
<feature type="binding site" evidence="5">
    <location>
        <position position="297"/>
    </location>
    <ligand>
        <name>substrate</name>
    </ligand>
</feature>
<dbReference type="EMBL" id="CM001555">
    <property type="protein sequence ID" value="EJG07758.1"/>
    <property type="molecule type" value="Genomic_DNA"/>
</dbReference>
<dbReference type="InterPro" id="IPR048741">
    <property type="entry name" value="Pus10-like_C"/>
</dbReference>
<dbReference type="RefSeq" id="WP_004039655.1">
    <property type="nucleotide sequence ID" value="NZ_CM001555.1"/>
</dbReference>
<protein>
    <recommendedName>
        <fullName evidence="5">tRNA pseudouridine synthase Pus10</fullName>
        <ecNumber evidence="5">5.4.99.25</ecNumber>
    </recommendedName>
    <alternativeName>
        <fullName evidence="5">tRNA pseudouridine 54/55 synthase</fullName>
        <shortName evidence="5">Psi54/55 synthase</shortName>
    </alternativeName>
</protein>
<dbReference type="NCBIfam" id="TIGR01213">
    <property type="entry name" value="pseudo_Pus10arc"/>
    <property type="match status" value="1"/>
</dbReference>
<dbReference type="GO" id="GO:0000049">
    <property type="term" value="F:tRNA binding"/>
    <property type="evidence" value="ECO:0007669"/>
    <property type="project" value="InterPro"/>
</dbReference>
<dbReference type="InterPro" id="IPR055174">
    <property type="entry name" value="Pus10_THUMP_arc"/>
</dbReference>
<dbReference type="SUPFAM" id="SSF55120">
    <property type="entry name" value="Pseudouridine synthase"/>
    <property type="match status" value="1"/>
</dbReference>
<reference evidence="8 9" key="1">
    <citation type="submission" date="2011-08" db="EMBL/GenBank/DDBJ databases">
        <title>The complete genome of Methanofollis liminatans DSM 4140.</title>
        <authorList>
            <consortium name="US DOE Joint Genome Institute (JGI-PGF)"/>
            <person name="Lucas S."/>
            <person name="Han J."/>
            <person name="Lapidus A."/>
            <person name="Bruce D."/>
            <person name="Goodwin L."/>
            <person name="Pitluck S."/>
            <person name="Peters L."/>
            <person name="Kyrpides N."/>
            <person name="Mavromatis K."/>
            <person name="Ivanova N."/>
            <person name="Mikhailova N."/>
            <person name="Lu M."/>
            <person name="Detter J.C."/>
            <person name="Tapia R."/>
            <person name="Han C."/>
            <person name="Land M."/>
            <person name="Hauser L."/>
            <person name="Markowitz V."/>
            <person name="Cheng J.-F."/>
            <person name="Hugenholtz P."/>
            <person name="Woyke T."/>
            <person name="Wu D."/>
            <person name="Spring S."/>
            <person name="Schuler E."/>
            <person name="Brambilla E."/>
            <person name="Klenk H.-P."/>
            <person name="Eisen J.A."/>
        </authorList>
    </citation>
    <scope>NUCLEOTIDE SEQUENCE [LARGE SCALE GENOMIC DNA]</scope>
    <source>
        <strain evidence="8 9">DSM 4140</strain>
    </source>
</reference>
<dbReference type="Gene3D" id="3.30.70.3190">
    <property type="match status" value="1"/>
</dbReference>